<evidence type="ECO:0000256" key="3">
    <source>
        <dbReference type="ARBA" id="ARBA00023237"/>
    </source>
</evidence>
<keyword evidence="3 4" id="KW-0998">Cell outer membrane</keyword>
<keyword evidence="1 4" id="KW-0732">Signal</keyword>
<comment type="function">
    <text evidence="4">Part of the outer membrane protein assembly complex, which is involved in assembly and insertion of beta-barrel proteins into the outer membrane.</text>
</comment>
<comment type="subcellular location">
    <subcellularLocation>
        <location evidence="4">Cell outer membrane</location>
        <topology evidence="4">Lipid-anchor</topology>
    </subcellularLocation>
</comment>
<dbReference type="RefSeq" id="WP_059315826.1">
    <property type="nucleotide sequence ID" value="NZ_CP013987.1"/>
</dbReference>
<dbReference type="AlphaFoldDB" id="A0A0U4P451"/>
<evidence type="ECO:0000313" key="7">
    <source>
        <dbReference type="Proteomes" id="UP000064137"/>
    </source>
</evidence>
<evidence type="ECO:0000256" key="2">
    <source>
        <dbReference type="ARBA" id="ARBA00023136"/>
    </source>
</evidence>
<organism evidence="6 7">
    <name type="scientific">Pseudomonas oryzihabitans</name>
    <dbReference type="NCBI Taxonomy" id="47885"/>
    <lineage>
        <taxon>Bacteria</taxon>
        <taxon>Pseudomonadati</taxon>
        <taxon>Pseudomonadota</taxon>
        <taxon>Gammaproteobacteria</taxon>
        <taxon>Pseudomonadales</taxon>
        <taxon>Pseudomonadaceae</taxon>
        <taxon>Pseudomonas</taxon>
    </lineage>
</organism>
<dbReference type="PANTHER" id="PTHR34512">
    <property type="entry name" value="CELL SURFACE PROTEIN"/>
    <property type="match status" value="1"/>
</dbReference>
<dbReference type="Gene3D" id="2.130.10.10">
    <property type="entry name" value="YVTN repeat-like/Quinoprotein amine dehydrogenase"/>
    <property type="match status" value="1"/>
</dbReference>
<proteinExistence type="inferred from homology"/>
<keyword evidence="4" id="KW-0449">Lipoprotein</keyword>
<evidence type="ECO:0000256" key="4">
    <source>
        <dbReference type="HAMAP-Rule" id="MF_00923"/>
    </source>
</evidence>
<dbReference type="InterPro" id="IPR018391">
    <property type="entry name" value="PQQ_b-propeller_rpt"/>
</dbReference>
<gene>
    <name evidence="4" type="primary">bamB</name>
    <name evidence="6" type="ORF">APT59_16360</name>
</gene>
<dbReference type="GO" id="GO:0051205">
    <property type="term" value="P:protein insertion into membrane"/>
    <property type="evidence" value="ECO:0007669"/>
    <property type="project" value="UniProtKB-UniRule"/>
</dbReference>
<dbReference type="HAMAP" id="MF_00923">
    <property type="entry name" value="OM_assembly_BamB"/>
    <property type="match status" value="1"/>
</dbReference>
<dbReference type="PROSITE" id="PS51257">
    <property type="entry name" value="PROKAR_LIPOPROTEIN"/>
    <property type="match status" value="1"/>
</dbReference>
<dbReference type="NCBIfam" id="TIGR03300">
    <property type="entry name" value="assembly_YfgL"/>
    <property type="match status" value="1"/>
</dbReference>
<protein>
    <recommendedName>
        <fullName evidence="4">Outer membrane protein assembly factor BamB</fullName>
    </recommendedName>
</protein>
<sequence>MLRWKPIAVLGLALAVVGCSSTGKKELPPAELKDIKAEVRLDEVWSRSVGDGQGKEYNRLVPAVDGQTIFAADADGRVMAMNRETGQVLWKKDLDLPVSGGVGVGSGLVLVGTLRGQVIALDASSGDEKWRAQASSEVLSAPVVNDDVVVVQSQDDKLQAFELGSGTRRWIYEDTQPVLSLRGTGAPLIANQVVMAGFASGKVVALDVQRGLPLWEQQIAVPKGRSELERIVDVDGGLSLSGDTLYVVSYNGRVAALNPANGQILWQRDASSYDGVAEGFGNVYLSLDNGTVEAVEESSTSALWTNADLARRQLTGPVVWSSNVVVGDYAGYIHLLSQVDGRFVGRTKVDGDGVRVRPLVVGDMLYVYGNGGKLVAYRLR</sequence>
<dbReference type="InterPro" id="IPR011047">
    <property type="entry name" value="Quinoprotein_ADH-like_sf"/>
</dbReference>
<evidence type="ECO:0000259" key="5">
    <source>
        <dbReference type="Pfam" id="PF13360"/>
    </source>
</evidence>
<dbReference type="GO" id="GO:0043165">
    <property type="term" value="P:Gram-negative-bacterium-type cell outer membrane assembly"/>
    <property type="evidence" value="ECO:0007669"/>
    <property type="project" value="UniProtKB-UniRule"/>
</dbReference>
<dbReference type="EMBL" id="CP013987">
    <property type="protein sequence ID" value="ALZ85697.1"/>
    <property type="molecule type" value="Genomic_DNA"/>
</dbReference>
<dbReference type="SMART" id="SM00564">
    <property type="entry name" value="PQQ"/>
    <property type="match status" value="6"/>
</dbReference>
<accession>A0A0U4P451</accession>
<comment type="similarity">
    <text evidence="4">Belongs to the BamB family.</text>
</comment>
<dbReference type="OrthoDB" id="5173551at2"/>
<dbReference type="GO" id="GO:0009279">
    <property type="term" value="C:cell outer membrane"/>
    <property type="evidence" value="ECO:0007669"/>
    <property type="project" value="UniProtKB-SubCell"/>
</dbReference>
<comment type="subunit">
    <text evidence="4">Part of the Bam complex.</text>
</comment>
<evidence type="ECO:0000313" key="6">
    <source>
        <dbReference type="EMBL" id="ALZ85697.1"/>
    </source>
</evidence>
<keyword evidence="2 4" id="KW-0472">Membrane</keyword>
<dbReference type="Proteomes" id="UP000064137">
    <property type="component" value="Chromosome"/>
</dbReference>
<dbReference type="SUPFAM" id="SSF50998">
    <property type="entry name" value="Quinoprotein alcohol dehydrogenase-like"/>
    <property type="match status" value="1"/>
</dbReference>
<name>A0A0U4P451_9PSED</name>
<dbReference type="InterPro" id="IPR002372">
    <property type="entry name" value="PQQ_rpt_dom"/>
</dbReference>
<feature type="domain" description="Pyrrolo-quinoline quinone repeat" evidence="5">
    <location>
        <begin position="75"/>
        <end position="306"/>
    </location>
</feature>
<dbReference type="InterPro" id="IPR017687">
    <property type="entry name" value="BamB"/>
</dbReference>
<dbReference type="KEGG" id="por:APT59_16360"/>
<dbReference type="InterPro" id="IPR015943">
    <property type="entry name" value="WD40/YVTN_repeat-like_dom_sf"/>
</dbReference>
<dbReference type="Pfam" id="PF13360">
    <property type="entry name" value="PQQ_2"/>
    <property type="match status" value="1"/>
</dbReference>
<dbReference type="PANTHER" id="PTHR34512:SF30">
    <property type="entry name" value="OUTER MEMBRANE PROTEIN ASSEMBLY FACTOR BAMB"/>
    <property type="match status" value="1"/>
</dbReference>
<reference evidence="6 7" key="1">
    <citation type="submission" date="2016-01" db="EMBL/GenBank/DDBJ databases">
        <title>Annotation of Pseudomonas oryzihabitans USDA-ARS-USMARC-56511.</title>
        <authorList>
            <person name="Harhay G.P."/>
            <person name="Harhay D.M."/>
            <person name="Smith T.P.L."/>
            <person name="Bono J.L."/>
            <person name="Heaton M.P."/>
            <person name="Clawson M.L."/>
            <person name="Chitko-Mckown C.G."/>
            <person name="Capik S.F."/>
            <person name="DeDonder K.D."/>
            <person name="Apley M.D."/>
            <person name="Lubbers B.V."/>
            <person name="White B.J."/>
            <person name="Larson R.L."/>
        </authorList>
    </citation>
    <scope>NUCLEOTIDE SEQUENCE [LARGE SCALE GENOMIC DNA]</scope>
    <source>
        <strain evidence="6 7">USDA-ARS-USMARC-56511</strain>
    </source>
</reference>
<evidence type="ECO:0000256" key="1">
    <source>
        <dbReference type="ARBA" id="ARBA00022729"/>
    </source>
</evidence>
<keyword evidence="4" id="KW-0564">Palmitate</keyword>